<keyword evidence="9" id="KW-1185">Reference proteome</keyword>
<name>A0A167UPX2_9HYPO</name>
<evidence type="ECO:0000313" key="9">
    <source>
        <dbReference type="Proteomes" id="UP000076874"/>
    </source>
</evidence>
<dbReference type="InterPro" id="IPR036259">
    <property type="entry name" value="MFS_trans_sf"/>
</dbReference>
<dbReference type="OrthoDB" id="2985014at2759"/>
<dbReference type="Gene3D" id="1.20.1250.20">
    <property type="entry name" value="MFS general substrate transporter like domains"/>
    <property type="match status" value="2"/>
</dbReference>
<protein>
    <submittedName>
        <fullName evidence="8">Major facilitator superfamily domain, general substrate transporter</fullName>
    </submittedName>
</protein>
<dbReference type="GO" id="GO:0022857">
    <property type="term" value="F:transmembrane transporter activity"/>
    <property type="evidence" value="ECO:0007669"/>
    <property type="project" value="InterPro"/>
</dbReference>
<dbReference type="InterPro" id="IPR011701">
    <property type="entry name" value="MFS"/>
</dbReference>
<dbReference type="AlphaFoldDB" id="A0A167UPX2"/>
<keyword evidence="5 6" id="KW-0472">Membrane</keyword>
<keyword evidence="4 6" id="KW-1133">Transmembrane helix</keyword>
<keyword evidence="2" id="KW-0813">Transport</keyword>
<organism evidence="8 9">
    <name type="scientific">Niveomyces insectorum RCEF 264</name>
    <dbReference type="NCBI Taxonomy" id="1081102"/>
    <lineage>
        <taxon>Eukaryota</taxon>
        <taxon>Fungi</taxon>
        <taxon>Dikarya</taxon>
        <taxon>Ascomycota</taxon>
        <taxon>Pezizomycotina</taxon>
        <taxon>Sordariomycetes</taxon>
        <taxon>Hypocreomycetidae</taxon>
        <taxon>Hypocreales</taxon>
        <taxon>Cordycipitaceae</taxon>
        <taxon>Niveomyces</taxon>
    </lineage>
</organism>
<evidence type="ECO:0000256" key="4">
    <source>
        <dbReference type="ARBA" id="ARBA00022989"/>
    </source>
</evidence>
<feature type="transmembrane region" description="Helical" evidence="6">
    <location>
        <begin position="293"/>
        <end position="318"/>
    </location>
</feature>
<proteinExistence type="predicted"/>
<evidence type="ECO:0000313" key="8">
    <source>
        <dbReference type="EMBL" id="OAA61788.1"/>
    </source>
</evidence>
<dbReference type="PANTHER" id="PTHR43791">
    <property type="entry name" value="PERMEASE-RELATED"/>
    <property type="match status" value="1"/>
</dbReference>
<dbReference type="SUPFAM" id="SSF103473">
    <property type="entry name" value="MFS general substrate transporter"/>
    <property type="match status" value="1"/>
</dbReference>
<gene>
    <name evidence="8" type="ORF">SPI_04647</name>
</gene>
<feature type="transmembrane region" description="Helical" evidence="6">
    <location>
        <begin position="384"/>
        <end position="409"/>
    </location>
</feature>
<feature type="transmembrane region" description="Helical" evidence="6">
    <location>
        <begin position="438"/>
        <end position="461"/>
    </location>
</feature>
<feature type="transmembrane region" description="Helical" evidence="6">
    <location>
        <begin position="220"/>
        <end position="242"/>
    </location>
</feature>
<evidence type="ECO:0000256" key="3">
    <source>
        <dbReference type="ARBA" id="ARBA00022692"/>
    </source>
</evidence>
<feature type="domain" description="Major facilitator superfamily (MFS) profile" evidence="7">
    <location>
        <begin position="55"/>
        <end position="502"/>
    </location>
</feature>
<feature type="transmembrane region" description="Helical" evidence="6">
    <location>
        <begin position="156"/>
        <end position="175"/>
    </location>
</feature>
<comment type="caution">
    <text evidence="8">The sequence shown here is derived from an EMBL/GenBank/DDBJ whole genome shotgun (WGS) entry which is preliminary data.</text>
</comment>
<evidence type="ECO:0000256" key="2">
    <source>
        <dbReference type="ARBA" id="ARBA00022448"/>
    </source>
</evidence>
<feature type="transmembrane region" description="Helical" evidence="6">
    <location>
        <begin position="360"/>
        <end position="378"/>
    </location>
</feature>
<evidence type="ECO:0000256" key="1">
    <source>
        <dbReference type="ARBA" id="ARBA00004141"/>
    </source>
</evidence>
<dbReference type="InterPro" id="IPR020846">
    <property type="entry name" value="MFS_dom"/>
</dbReference>
<comment type="subcellular location">
    <subcellularLocation>
        <location evidence="1">Membrane</location>
        <topology evidence="1">Multi-pass membrane protein</topology>
    </subcellularLocation>
</comment>
<feature type="transmembrane region" description="Helical" evidence="6">
    <location>
        <begin position="330"/>
        <end position="351"/>
    </location>
</feature>
<reference evidence="8 9" key="1">
    <citation type="journal article" date="2016" name="Genome Biol. Evol.">
        <title>Divergent and convergent evolution of fungal pathogenicity.</title>
        <authorList>
            <person name="Shang Y."/>
            <person name="Xiao G."/>
            <person name="Zheng P."/>
            <person name="Cen K."/>
            <person name="Zhan S."/>
            <person name="Wang C."/>
        </authorList>
    </citation>
    <scope>NUCLEOTIDE SEQUENCE [LARGE SCALE GENOMIC DNA]</scope>
    <source>
        <strain evidence="8 9">RCEF 264</strain>
    </source>
</reference>
<dbReference type="Proteomes" id="UP000076874">
    <property type="component" value="Unassembled WGS sequence"/>
</dbReference>
<dbReference type="PROSITE" id="PS50850">
    <property type="entry name" value="MFS"/>
    <property type="match status" value="1"/>
</dbReference>
<evidence type="ECO:0000259" key="7">
    <source>
        <dbReference type="PROSITE" id="PS50850"/>
    </source>
</evidence>
<keyword evidence="3 6" id="KW-0812">Transmembrane</keyword>
<feature type="transmembrane region" description="Helical" evidence="6">
    <location>
        <begin position="187"/>
        <end position="208"/>
    </location>
</feature>
<evidence type="ECO:0000256" key="6">
    <source>
        <dbReference type="SAM" id="Phobius"/>
    </source>
</evidence>
<sequence length="502" mass="55315">MADGSPDLAPKEAAVVIDSPSDTASDRETQDRAAFLATFTPEEERKIIRKIDFRLLPLAGLIYMVKQIDVNNAASVKVLSPGKPTNILVQLGMTADQYNWVQSLYYIAYIVFELPSNLMLKRMGPRNYQTRIMFTWGAILACHAACKSGSGLLAARFFLGMAEAGLFPGVMTQFASWYRSDEMGKPVMALFGIFSLANVIGSILIYGIAFLDGKHGLSSWQWVFIIQGVCTVAFSGIIYLLYPDYPKSPRTAKWLTPREQNFVEQRLAANAPQISDANFSARESRTILKDPRLWAFMLTQVLMNTGNFGLTWFLPTIITNLGFVKAPRNILLLIPPPAVSIMGMVALSLILKRAWIPRPLVTILVVLMGVGVFAIFIATRNRGAIYAAGILGTMTSNAFFGTTGTAFAYGLQSGMGQLGGVIGPQIFLSKYAHNGYKLPYTVCTSCIAGGFVGCLLCWYLTYKLESDVLRVQRAKNQARRADKLYTGNDVQYEGDKWINASP</sequence>
<dbReference type="EMBL" id="AZHD01000007">
    <property type="protein sequence ID" value="OAA61788.1"/>
    <property type="molecule type" value="Genomic_DNA"/>
</dbReference>
<accession>A0A167UPX2</accession>
<dbReference type="PANTHER" id="PTHR43791:SF91">
    <property type="entry name" value="MAJOR FACILITATOR SUPERFAMILY (MFS) PROFILE DOMAIN-CONTAINING PROTEIN-RELATED"/>
    <property type="match status" value="1"/>
</dbReference>
<dbReference type="Pfam" id="PF07690">
    <property type="entry name" value="MFS_1"/>
    <property type="match status" value="1"/>
</dbReference>
<evidence type="ECO:0000256" key="5">
    <source>
        <dbReference type="ARBA" id="ARBA00023136"/>
    </source>
</evidence>
<dbReference type="GO" id="GO:0016020">
    <property type="term" value="C:membrane"/>
    <property type="evidence" value="ECO:0007669"/>
    <property type="project" value="UniProtKB-SubCell"/>
</dbReference>
<feature type="transmembrane region" description="Helical" evidence="6">
    <location>
        <begin position="103"/>
        <end position="120"/>
    </location>
</feature>